<comment type="caution">
    <text evidence="3">The sequence shown here is derived from an EMBL/GenBank/DDBJ whole genome shotgun (WGS) entry which is preliminary data.</text>
</comment>
<evidence type="ECO:0000256" key="1">
    <source>
        <dbReference type="SAM" id="MobiDB-lite"/>
    </source>
</evidence>
<feature type="domain" description="HNH nuclease" evidence="2">
    <location>
        <begin position="400"/>
        <end position="452"/>
    </location>
</feature>
<evidence type="ECO:0000313" key="3">
    <source>
        <dbReference type="EMBL" id="MDR7330622.1"/>
    </source>
</evidence>
<protein>
    <recommendedName>
        <fullName evidence="2">HNH nuclease domain-containing protein</fullName>
    </recommendedName>
</protein>
<dbReference type="InterPro" id="IPR002711">
    <property type="entry name" value="HNH"/>
</dbReference>
<accession>A0ABU2A0A7</accession>
<dbReference type="Gene3D" id="1.10.30.50">
    <property type="match status" value="1"/>
</dbReference>
<proteinExistence type="predicted"/>
<dbReference type="CDD" id="cd00085">
    <property type="entry name" value="HNHc"/>
    <property type="match status" value="1"/>
</dbReference>
<dbReference type="Proteomes" id="UP001180840">
    <property type="component" value="Unassembled WGS sequence"/>
</dbReference>
<dbReference type="Pfam" id="PF01844">
    <property type="entry name" value="HNH"/>
    <property type="match status" value="1"/>
</dbReference>
<dbReference type="SMART" id="SM00507">
    <property type="entry name" value="HNHc"/>
    <property type="match status" value="1"/>
</dbReference>
<dbReference type="RefSeq" id="WP_290196488.1">
    <property type="nucleotide sequence ID" value="NZ_CP047654.1"/>
</dbReference>
<evidence type="ECO:0000313" key="4">
    <source>
        <dbReference type="Proteomes" id="UP001180840"/>
    </source>
</evidence>
<reference evidence="3" key="1">
    <citation type="submission" date="2023-07" db="EMBL/GenBank/DDBJ databases">
        <title>Sequencing the genomes of 1000 actinobacteria strains.</title>
        <authorList>
            <person name="Klenk H.-P."/>
        </authorList>
    </citation>
    <scope>NUCLEOTIDE SEQUENCE</scope>
    <source>
        <strain evidence="3">DSM 107476</strain>
    </source>
</reference>
<keyword evidence="4" id="KW-1185">Reference proteome</keyword>
<name>A0ABU2A0A7_9CORY</name>
<organism evidence="3 4">
    <name type="scientific">Corynebacterium guangdongense</name>
    <dbReference type="NCBI Taxonomy" id="1783348"/>
    <lineage>
        <taxon>Bacteria</taxon>
        <taxon>Bacillati</taxon>
        <taxon>Actinomycetota</taxon>
        <taxon>Actinomycetes</taxon>
        <taxon>Mycobacteriales</taxon>
        <taxon>Corynebacteriaceae</taxon>
        <taxon>Corynebacterium</taxon>
    </lineage>
</organism>
<evidence type="ECO:0000259" key="2">
    <source>
        <dbReference type="SMART" id="SM00507"/>
    </source>
</evidence>
<feature type="region of interest" description="Disordered" evidence="1">
    <location>
        <begin position="277"/>
        <end position="313"/>
    </location>
</feature>
<feature type="compositionally biased region" description="Basic and acidic residues" evidence="1">
    <location>
        <begin position="277"/>
        <end position="292"/>
    </location>
</feature>
<gene>
    <name evidence="3" type="ORF">J2S39_002298</name>
</gene>
<sequence length="524" mass="58877">MTAVLTADADLDHAADLLHDIHTLSSDGLDHELSHSLDTSERKRARFLVALGEFEARDLAESRGAKNCVSYLSRHHGQSHRAAQDFRTQARRLHQWPLVAMYLLAGRLTYSKMRIVLRYITEENQEELLAWAEDMTCEDLRLKLSGQDTGEDDDSQEYVRFWVDPDSGWLSFSMRLNPGHAAEFLAAVKGAELLMLRDLTAEDVPVELKGRELLDFLDGRLEQAREDIEEKCPPETETEERPYHRPLGRDVILDPLDELDEEYIDWADYQRSGDYRDHQTWADDGGPVHEESVDPTTPESPRNKLPQTRFGPPQSKLMLGAFMTMLRSFLSRPRSEIRAPGAEVSVIIGEDGQPRLPSQTGTTREDVLAMVINGALRVHMQDWRGVPIEMGSLKRVISTAVEKVVLTAWNHQCAGPGCTHSRFLQFHHIHAYSEGGPTDPGNLLPLCSSCHSLVTQGLMTIHVDDSDPRLIHFRLPGGRSFTSRQRTIPLVNPDTTVAYDEGPTPLGDGHLAPPRDVHGLAFDD</sequence>
<dbReference type="EMBL" id="JAVDXZ010000001">
    <property type="protein sequence ID" value="MDR7330622.1"/>
    <property type="molecule type" value="Genomic_DNA"/>
</dbReference>
<dbReference type="InterPro" id="IPR003615">
    <property type="entry name" value="HNH_nuc"/>
</dbReference>